<dbReference type="EMBL" id="LR796594">
    <property type="protein sequence ID" value="CAB4153400.1"/>
    <property type="molecule type" value="Genomic_DNA"/>
</dbReference>
<gene>
    <name evidence="1" type="ORF">UFOVP622_24</name>
</gene>
<sequence length="55" mass="6443">MGNFCNPFEAGVNYDMFLKALGTKTVKIYCKGKLTEEEIEWLINDLKHYKLNKNK</sequence>
<reference evidence="1" key="1">
    <citation type="submission" date="2020-04" db="EMBL/GenBank/DDBJ databases">
        <authorList>
            <person name="Chiriac C."/>
            <person name="Salcher M."/>
            <person name="Ghai R."/>
            <person name="Kavagutti S V."/>
        </authorList>
    </citation>
    <scope>NUCLEOTIDE SEQUENCE</scope>
</reference>
<evidence type="ECO:0000313" key="1">
    <source>
        <dbReference type="EMBL" id="CAB4153400.1"/>
    </source>
</evidence>
<protein>
    <submittedName>
        <fullName evidence="1">Uncharacterized protein</fullName>
    </submittedName>
</protein>
<organism evidence="1">
    <name type="scientific">uncultured Caudovirales phage</name>
    <dbReference type="NCBI Taxonomy" id="2100421"/>
    <lineage>
        <taxon>Viruses</taxon>
        <taxon>Duplodnaviria</taxon>
        <taxon>Heunggongvirae</taxon>
        <taxon>Uroviricota</taxon>
        <taxon>Caudoviricetes</taxon>
        <taxon>Peduoviridae</taxon>
        <taxon>Maltschvirus</taxon>
        <taxon>Maltschvirus maltsch</taxon>
    </lineage>
</organism>
<proteinExistence type="predicted"/>
<name>A0A6J5N8I9_9CAUD</name>
<accession>A0A6J5N8I9</accession>